<dbReference type="EMBL" id="JAAGMA010000347">
    <property type="protein sequence ID" value="NEB09869.1"/>
    <property type="molecule type" value="Genomic_DNA"/>
</dbReference>
<dbReference type="AlphaFoldDB" id="A0A7K3PKP7"/>
<dbReference type="PANTHER" id="PTHR34583">
    <property type="entry name" value="ANTIPORTER SUBUNIT MNHC2-RELATED"/>
    <property type="match status" value="1"/>
</dbReference>
<dbReference type="GeneID" id="97460445"/>
<keyword evidence="4 7" id="KW-0812">Transmembrane</keyword>
<sequence length="119" mass="12342">MTAVTHVLPYLVAAWVFLAGCYGLATSRNLIHAVGCLSVCQAATYVLLLAVGYRDGATAPVFSDITPGSRPVVDPVVQALALTDVVVGATVTALLLALVVQVAKRHGTVDPDELSELRG</sequence>
<evidence type="ECO:0000313" key="8">
    <source>
        <dbReference type="EMBL" id="NEB09869.1"/>
    </source>
</evidence>
<comment type="subcellular location">
    <subcellularLocation>
        <location evidence="1">Cell membrane</location>
        <topology evidence="1">Multi-pass membrane protein</topology>
    </subcellularLocation>
</comment>
<gene>
    <name evidence="8" type="ORF">G3I32_13510</name>
</gene>
<evidence type="ECO:0000256" key="2">
    <source>
        <dbReference type="ARBA" id="ARBA00010388"/>
    </source>
</evidence>
<comment type="caution">
    <text evidence="8">The sequence shown here is derived from an EMBL/GenBank/DDBJ whole genome shotgun (WGS) entry which is preliminary data.</text>
</comment>
<dbReference type="PANTHER" id="PTHR34583:SF2">
    <property type="entry name" value="ANTIPORTER SUBUNIT MNHC2-RELATED"/>
    <property type="match status" value="1"/>
</dbReference>
<evidence type="ECO:0000256" key="1">
    <source>
        <dbReference type="ARBA" id="ARBA00004651"/>
    </source>
</evidence>
<keyword evidence="5 7" id="KW-1133">Transmembrane helix</keyword>
<name>A0A7K3PKP7_9ACTN</name>
<dbReference type="GO" id="GO:0005886">
    <property type="term" value="C:plasma membrane"/>
    <property type="evidence" value="ECO:0007669"/>
    <property type="project" value="UniProtKB-SubCell"/>
</dbReference>
<dbReference type="InterPro" id="IPR039428">
    <property type="entry name" value="NUOK/Mnh_C1-like"/>
</dbReference>
<dbReference type="InterPro" id="IPR050601">
    <property type="entry name" value="CPA3_antiporter_subunitC"/>
</dbReference>
<proteinExistence type="inferred from homology"/>
<dbReference type="Proteomes" id="UP000470446">
    <property type="component" value="Unassembled WGS sequence"/>
</dbReference>
<feature type="transmembrane region" description="Helical" evidence="7">
    <location>
        <begin position="30"/>
        <end position="53"/>
    </location>
</feature>
<keyword evidence="3" id="KW-1003">Cell membrane</keyword>
<evidence type="ECO:0000256" key="4">
    <source>
        <dbReference type="ARBA" id="ARBA00022692"/>
    </source>
</evidence>
<evidence type="ECO:0000313" key="9">
    <source>
        <dbReference type="Proteomes" id="UP000470446"/>
    </source>
</evidence>
<evidence type="ECO:0000256" key="3">
    <source>
        <dbReference type="ARBA" id="ARBA00022475"/>
    </source>
</evidence>
<keyword evidence="6 7" id="KW-0472">Membrane</keyword>
<accession>A0A7K3PKP7</accession>
<dbReference type="RefSeq" id="WP_153176476.1">
    <property type="nucleotide sequence ID" value="NZ_CBDRAN010000004.1"/>
</dbReference>
<feature type="transmembrane region" description="Helical" evidence="7">
    <location>
        <begin position="6"/>
        <end position="25"/>
    </location>
</feature>
<dbReference type="Gene3D" id="1.10.287.3510">
    <property type="match status" value="1"/>
</dbReference>
<evidence type="ECO:0000256" key="5">
    <source>
        <dbReference type="ARBA" id="ARBA00022989"/>
    </source>
</evidence>
<reference evidence="8 9" key="1">
    <citation type="submission" date="2020-01" db="EMBL/GenBank/DDBJ databases">
        <title>Insect and environment-associated Actinomycetes.</title>
        <authorList>
            <person name="Currrie C."/>
            <person name="Chevrette M."/>
            <person name="Carlson C."/>
            <person name="Stubbendieck R."/>
            <person name="Wendt-Pienkowski E."/>
        </authorList>
    </citation>
    <scope>NUCLEOTIDE SEQUENCE [LARGE SCALE GENOMIC DNA]</scope>
    <source>
        <strain evidence="8 9">SID14163</strain>
    </source>
</reference>
<protein>
    <submittedName>
        <fullName evidence="8">Dehydrogenase</fullName>
    </submittedName>
</protein>
<feature type="transmembrane region" description="Helical" evidence="7">
    <location>
        <begin position="76"/>
        <end position="100"/>
    </location>
</feature>
<evidence type="ECO:0000256" key="7">
    <source>
        <dbReference type="SAM" id="Phobius"/>
    </source>
</evidence>
<comment type="similarity">
    <text evidence="2">Belongs to the CPA3 antiporters (TC 2.A.63) subunit C family.</text>
</comment>
<dbReference type="Pfam" id="PF00420">
    <property type="entry name" value="Oxidored_q2"/>
    <property type="match status" value="1"/>
</dbReference>
<evidence type="ECO:0000256" key="6">
    <source>
        <dbReference type="ARBA" id="ARBA00023136"/>
    </source>
</evidence>
<organism evidence="8 9">
    <name type="scientific">Streptomyces coelicoflavus</name>
    <dbReference type="NCBI Taxonomy" id="285562"/>
    <lineage>
        <taxon>Bacteria</taxon>
        <taxon>Bacillati</taxon>
        <taxon>Actinomycetota</taxon>
        <taxon>Actinomycetes</taxon>
        <taxon>Kitasatosporales</taxon>
        <taxon>Streptomycetaceae</taxon>
        <taxon>Streptomyces</taxon>
    </lineage>
</organism>